<feature type="coiled-coil region" evidence="1">
    <location>
        <begin position="230"/>
        <end position="258"/>
    </location>
</feature>
<dbReference type="EMBL" id="LWBP01000067">
    <property type="protein sequence ID" value="OQP65701.1"/>
    <property type="molecule type" value="Genomic_DNA"/>
</dbReference>
<gene>
    <name evidence="2" type="ORF">A4R26_14845</name>
</gene>
<accession>A0A1V9G4Y3</accession>
<dbReference type="Proteomes" id="UP000192276">
    <property type="component" value="Unassembled WGS sequence"/>
</dbReference>
<dbReference type="RefSeq" id="WP_081163304.1">
    <property type="nucleotide sequence ID" value="NZ_LWBP01000067.1"/>
</dbReference>
<reference evidence="3" key="1">
    <citation type="submission" date="2016-04" db="EMBL/GenBank/DDBJ databases">
        <authorList>
            <person name="Chen L."/>
            <person name="Zhuang W."/>
            <person name="Wang G."/>
        </authorList>
    </citation>
    <scope>NUCLEOTIDE SEQUENCE [LARGE SCALE GENOMIC DNA]</scope>
    <source>
        <strain evidence="3">208</strain>
    </source>
</reference>
<evidence type="ECO:0000313" key="2">
    <source>
        <dbReference type="EMBL" id="OQP65701.1"/>
    </source>
</evidence>
<organism evidence="2 3">
    <name type="scientific">Niastella populi</name>
    <dbReference type="NCBI Taxonomy" id="550983"/>
    <lineage>
        <taxon>Bacteria</taxon>
        <taxon>Pseudomonadati</taxon>
        <taxon>Bacteroidota</taxon>
        <taxon>Chitinophagia</taxon>
        <taxon>Chitinophagales</taxon>
        <taxon>Chitinophagaceae</taxon>
        <taxon>Niastella</taxon>
    </lineage>
</organism>
<dbReference type="OrthoDB" id="657932at2"/>
<keyword evidence="3" id="KW-1185">Reference proteome</keyword>
<evidence type="ECO:0000256" key="1">
    <source>
        <dbReference type="SAM" id="Coils"/>
    </source>
</evidence>
<protein>
    <submittedName>
        <fullName evidence="2">Uncharacterized protein</fullName>
    </submittedName>
</protein>
<evidence type="ECO:0000313" key="3">
    <source>
        <dbReference type="Proteomes" id="UP000192276"/>
    </source>
</evidence>
<comment type="caution">
    <text evidence="2">The sequence shown here is derived from an EMBL/GenBank/DDBJ whole genome shotgun (WGS) entry which is preliminary data.</text>
</comment>
<proteinExistence type="predicted"/>
<dbReference type="AlphaFoldDB" id="A0A1V9G4Y3"/>
<name>A0A1V9G4Y3_9BACT</name>
<sequence>MAKRDAVIKINGKFDDEVFVNNKYGRHIRKAPKKGTKKNEPALKEQYNRTGFLNTLAGDLNKVIGAYAGPLKPTNFYQVLQQHFRKEPVNNRFLLLKQLEGMEVNPKYALNKLGDARVTVLTTAKTITVNLHILFHPSRYVGRYKADCYTYEVSLLCWKKGNGASFHARQFSEWISLKDGLPDFDFGFTRPAGTVHWLVCLKQQLGINEEPVPTFRAEGMMIMSAWTSDKKDLALLAKKEEEESAKAEKAATKKVQEQIVRVKAKAKRQL</sequence>
<keyword evidence="1" id="KW-0175">Coiled coil</keyword>